<accession>A0ABV6P3C5</accession>
<proteinExistence type="inferred from homology"/>
<evidence type="ECO:0000256" key="4">
    <source>
        <dbReference type="SAM" id="MobiDB-lite"/>
    </source>
</evidence>
<evidence type="ECO:0000256" key="1">
    <source>
        <dbReference type="ARBA" id="ARBA00022801"/>
    </source>
</evidence>
<gene>
    <name evidence="7" type="ORF">ACFFHU_25805</name>
</gene>
<protein>
    <submittedName>
        <fullName evidence="7">Cellulase family glycosylhydrolase</fullName>
    </submittedName>
</protein>
<organism evidence="7 8">
    <name type="scientific">Plantactinospora siamensis</name>
    <dbReference type="NCBI Taxonomy" id="555372"/>
    <lineage>
        <taxon>Bacteria</taxon>
        <taxon>Bacillati</taxon>
        <taxon>Actinomycetota</taxon>
        <taxon>Actinomycetes</taxon>
        <taxon>Micromonosporales</taxon>
        <taxon>Micromonosporaceae</taxon>
        <taxon>Plantactinospora</taxon>
    </lineage>
</organism>
<feature type="chain" id="PRO_5045219029" evidence="5">
    <location>
        <begin position="31"/>
        <end position="540"/>
    </location>
</feature>
<keyword evidence="5" id="KW-0732">Signal</keyword>
<dbReference type="Gene3D" id="3.20.20.80">
    <property type="entry name" value="Glycosidases"/>
    <property type="match status" value="1"/>
</dbReference>
<evidence type="ECO:0000313" key="7">
    <source>
        <dbReference type="EMBL" id="MFC0567539.1"/>
    </source>
</evidence>
<keyword evidence="8" id="KW-1185">Reference proteome</keyword>
<dbReference type="SUPFAM" id="SSF51445">
    <property type="entry name" value="(Trans)glycosidases"/>
    <property type="match status" value="1"/>
</dbReference>
<evidence type="ECO:0000256" key="3">
    <source>
        <dbReference type="RuleBase" id="RU361153"/>
    </source>
</evidence>
<dbReference type="Pfam" id="PF00150">
    <property type="entry name" value="Cellulase"/>
    <property type="match status" value="1"/>
</dbReference>
<dbReference type="Proteomes" id="UP001589894">
    <property type="component" value="Unassembled WGS sequence"/>
</dbReference>
<keyword evidence="2 3" id="KW-0326">Glycosidase</keyword>
<feature type="domain" description="Glycoside hydrolase family 5" evidence="6">
    <location>
        <begin position="46"/>
        <end position="357"/>
    </location>
</feature>
<dbReference type="Gene3D" id="2.60.120.260">
    <property type="entry name" value="Galactose-binding domain-like"/>
    <property type="match status" value="1"/>
</dbReference>
<evidence type="ECO:0000256" key="5">
    <source>
        <dbReference type="SAM" id="SignalP"/>
    </source>
</evidence>
<dbReference type="EMBL" id="JBHLUE010000026">
    <property type="protein sequence ID" value="MFC0567539.1"/>
    <property type="molecule type" value="Genomic_DNA"/>
</dbReference>
<dbReference type="PANTHER" id="PTHR37398:SF3">
    <property type="entry name" value="GLYCOSIDE HYDROLASE FAMILY 5 DOMAIN-CONTAINING PROTEIN"/>
    <property type="match status" value="1"/>
</dbReference>
<sequence>MWRTRALVALLLVAAGLTVAVGGGARSAHANPANRLTINGRSVFLNGVNVPWGVDKFGSDIGCNYDANSFESMFSNLQAYGVNSVRFWVHVDGRCSPSFDGNNAVTGVPANFYPNLDDFLGRARNHNVAVLLTLWAPELTFTSSAYLAIRPARTSFINDSGRTQSYIDNVLVPMAQRYNDNPAVLGYEVINEPEFTTASDDVWGSGNGNTGPGDRDLIQLSTMQRFVAQQVVALHKNTSKYVVAAGSGAYKWLSANHVDATVGNWWSDAALRAQVGGSDQQYAYSDFYQVHWYDWEKGDSYDFSPWEGRGPTFYNSDDKPVVIGEMPAKDDAYFTRDTKINDTYNLGYLGYFFWSYNGIDGYGGWADIKDKLKAFHDAHAGEVDLDLGGSGNTGGSGNPGGTGGGNTRSGSWAAKLAAQGGWRNLTQIPNVSGNTSYTATVYLRGSGTIDFRIHAGEWGAELGGNRCTATGSWQPCQIIFDSGGNNRVTFRLTDSTSGGTIYLDDASLSSGGGNLLNNGDFEQGASSWGVESPFAIVQNP</sequence>
<feature type="signal peptide" evidence="5">
    <location>
        <begin position="1"/>
        <end position="30"/>
    </location>
</feature>
<feature type="compositionally biased region" description="Gly residues" evidence="4">
    <location>
        <begin position="388"/>
        <end position="407"/>
    </location>
</feature>
<evidence type="ECO:0000259" key="6">
    <source>
        <dbReference type="Pfam" id="PF00150"/>
    </source>
</evidence>
<feature type="region of interest" description="Disordered" evidence="4">
    <location>
        <begin position="386"/>
        <end position="409"/>
    </location>
</feature>
<comment type="caution">
    <text evidence="7">The sequence shown here is derived from an EMBL/GenBank/DDBJ whole genome shotgun (WGS) entry which is preliminary data.</text>
</comment>
<evidence type="ECO:0000313" key="8">
    <source>
        <dbReference type="Proteomes" id="UP001589894"/>
    </source>
</evidence>
<comment type="similarity">
    <text evidence="3">Belongs to the glycosyl hydrolase 5 (cellulase A) family.</text>
</comment>
<name>A0ABV6P3C5_9ACTN</name>
<dbReference type="InterPro" id="IPR001547">
    <property type="entry name" value="Glyco_hydro_5"/>
</dbReference>
<dbReference type="InterPro" id="IPR017853">
    <property type="entry name" value="GH"/>
</dbReference>
<dbReference type="PANTHER" id="PTHR37398">
    <property type="entry name" value="ENDO-BETA-1,4-MANNANASE"/>
    <property type="match status" value="1"/>
</dbReference>
<reference evidence="7 8" key="1">
    <citation type="submission" date="2024-09" db="EMBL/GenBank/DDBJ databases">
        <authorList>
            <person name="Sun Q."/>
            <person name="Mori K."/>
        </authorList>
    </citation>
    <scope>NUCLEOTIDE SEQUENCE [LARGE SCALE GENOMIC DNA]</scope>
    <source>
        <strain evidence="7 8">TBRC 2205</strain>
    </source>
</reference>
<evidence type="ECO:0000256" key="2">
    <source>
        <dbReference type="ARBA" id="ARBA00023295"/>
    </source>
</evidence>
<dbReference type="RefSeq" id="WP_377342844.1">
    <property type="nucleotide sequence ID" value="NZ_JBHLUE010000026.1"/>
</dbReference>
<keyword evidence="1 3" id="KW-0378">Hydrolase</keyword>